<reference evidence="9" key="1">
    <citation type="journal article" date="2020" name="Stud. Mycol.">
        <title>101 Dothideomycetes genomes: a test case for predicting lifestyles and emergence of pathogens.</title>
        <authorList>
            <person name="Haridas S."/>
            <person name="Albert R."/>
            <person name="Binder M."/>
            <person name="Bloem J."/>
            <person name="Labutti K."/>
            <person name="Salamov A."/>
            <person name="Andreopoulos B."/>
            <person name="Baker S."/>
            <person name="Barry K."/>
            <person name="Bills G."/>
            <person name="Bluhm B."/>
            <person name="Cannon C."/>
            <person name="Castanera R."/>
            <person name="Culley D."/>
            <person name="Daum C."/>
            <person name="Ezra D."/>
            <person name="Gonzalez J."/>
            <person name="Henrissat B."/>
            <person name="Kuo A."/>
            <person name="Liang C."/>
            <person name="Lipzen A."/>
            <person name="Lutzoni F."/>
            <person name="Magnuson J."/>
            <person name="Mondo S."/>
            <person name="Nolan M."/>
            <person name="Ohm R."/>
            <person name="Pangilinan J."/>
            <person name="Park H.-J."/>
            <person name="Ramirez L."/>
            <person name="Alfaro M."/>
            <person name="Sun H."/>
            <person name="Tritt A."/>
            <person name="Yoshinaga Y."/>
            <person name="Zwiers L.-H."/>
            <person name="Turgeon B."/>
            <person name="Goodwin S."/>
            <person name="Spatafora J."/>
            <person name="Crous P."/>
            <person name="Grigoriev I."/>
        </authorList>
    </citation>
    <scope>NUCLEOTIDE SEQUENCE</scope>
    <source>
        <strain evidence="9">CBS 116435</strain>
    </source>
</reference>
<comment type="caution">
    <text evidence="9">The sequence shown here is derived from an EMBL/GenBank/DDBJ whole genome shotgun (WGS) entry which is preliminary data.</text>
</comment>
<dbReference type="InterPro" id="IPR052360">
    <property type="entry name" value="Transcr_Regulatory_Proteins"/>
</dbReference>
<evidence type="ECO:0000256" key="5">
    <source>
        <dbReference type="ARBA" id="ARBA00023163"/>
    </source>
</evidence>
<keyword evidence="3" id="KW-0805">Transcription regulation</keyword>
<dbReference type="SUPFAM" id="SSF57701">
    <property type="entry name" value="Zn2/Cys6 DNA-binding domain"/>
    <property type="match status" value="1"/>
</dbReference>
<dbReference type="CDD" id="cd00067">
    <property type="entry name" value="GAL4"/>
    <property type="match status" value="1"/>
</dbReference>
<dbReference type="GO" id="GO:0003677">
    <property type="term" value="F:DNA binding"/>
    <property type="evidence" value="ECO:0007669"/>
    <property type="project" value="UniProtKB-KW"/>
</dbReference>
<evidence type="ECO:0000259" key="8">
    <source>
        <dbReference type="PROSITE" id="PS50048"/>
    </source>
</evidence>
<dbReference type="PANTHER" id="PTHR36206">
    <property type="entry name" value="ASPERCRYPTIN BIOSYNTHESIS CLUSTER-SPECIFIC TRANSCRIPTION REGULATOR ATNN-RELATED"/>
    <property type="match status" value="1"/>
</dbReference>
<sequence length="659" mass="74406">MVALVQSYSALQHSPVCGFALTNRPMNEKVAIVPLRRSQPPPKPKRQVRKNSSEGVNAGGDSTDTNVRRKRASKPKVRTGCTTCKIRRVKCDETKPACTKCTSTGRKCDGYVEPQPKRRRTSPSLSPFASAEPSRSLDFVRGTDSELRALDFFRTRTAPSVGTYFDTDFWGRLVQQMGYEEPAIRHAMVAVGVLHEKREHGTLAAPRMRSRIIVDPAAMLPASSKSSFPDDDQVALSHYNKAIELLGRRMHQPGQSAEVALLACILFICLEFLRGDVEPALRHFRGGMGIIMGSIACSGSYKTNATAMRIRDSMLPFFNRLEILSALFGNDASWDYPFELHYVVADTFDSAKQARDSMVHLMNLCLRFIRSMKYHKYNQSSITPDHLAEQARLRNELYRWRSVFETYLARTAYQLTPDDIYAANVLEIHRLVAMTWLCVVTSPEEIMHDTFNREFETIVSLAEQMLSVASSRQQAPKHASSFLFDMEMVSPLYWVGIKCRHPRTRRRAIAVLRSVHRREGLWDSNMAAAVAQRCMELEEVGLSTLDGSELPSENMRIHNSYLQSEAGMNPTKHMITFQTKPNGLEGYWRIWQEQVILEPDTSSEGTPVWDHLFNDALPSTTGTEHTEYFESGQFDYAQILSEDGLAGLFPHPGSPRAGY</sequence>
<proteinExistence type="predicted"/>
<feature type="domain" description="Zn(2)-C6 fungal-type" evidence="8">
    <location>
        <begin position="80"/>
        <end position="108"/>
    </location>
</feature>
<dbReference type="AlphaFoldDB" id="A0A9P4QD69"/>
<dbReference type="Pfam" id="PF11951">
    <property type="entry name" value="Fungal_trans_2"/>
    <property type="match status" value="1"/>
</dbReference>
<dbReference type="Gene3D" id="4.10.240.10">
    <property type="entry name" value="Zn(2)-C6 fungal-type DNA-binding domain"/>
    <property type="match status" value="1"/>
</dbReference>
<keyword evidence="2" id="KW-0862">Zinc</keyword>
<name>A0A9P4QD69_9PEZI</name>
<keyword evidence="1" id="KW-0479">Metal-binding</keyword>
<dbReference type="GO" id="GO:0000981">
    <property type="term" value="F:DNA-binding transcription factor activity, RNA polymerase II-specific"/>
    <property type="evidence" value="ECO:0007669"/>
    <property type="project" value="InterPro"/>
</dbReference>
<dbReference type="PROSITE" id="PS50048">
    <property type="entry name" value="ZN2_CY6_FUNGAL_2"/>
    <property type="match status" value="1"/>
</dbReference>
<keyword evidence="5" id="KW-0804">Transcription</keyword>
<dbReference type="PANTHER" id="PTHR36206:SF12">
    <property type="entry name" value="ASPERCRYPTIN BIOSYNTHESIS CLUSTER-SPECIFIC TRANSCRIPTION REGULATOR ATNN-RELATED"/>
    <property type="match status" value="1"/>
</dbReference>
<evidence type="ECO:0000256" key="6">
    <source>
        <dbReference type="ARBA" id="ARBA00023242"/>
    </source>
</evidence>
<keyword evidence="10" id="KW-1185">Reference proteome</keyword>
<dbReference type="InterPro" id="IPR001138">
    <property type="entry name" value="Zn2Cys6_DnaBD"/>
</dbReference>
<feature type="region of interest" description="Disordered" evidence="7">
    <location>
        <begin position="35"/>
        <end position="73"/>
    </location>
</feature>
<evidence type="ECO:0000256" key="4">
    <source>
        <dbReference type="ARBA" id="ARBA00023125"/>
    </source>
</evidence>
<protein>
    <recommendedName>
        <fullName evidence="8">Zn(2)-C6 fungal-type domain-containing protein</fullName>
    </recommendedName>
</protein>
<accession>A0A9P4QD69</accession>
<gene>
    <name evidence="9" type="ORF">K431DRAFT_283797</name>
</gene>
<dbReference type="PROSITE" id="PS00463">
    <property type="entry name" value="ZN2_CY6_FUNGAL_1"/>
    <property type="match status" value="1"/>
</dbReference>
<feature type="region of interest" description="Disordered" evidence="7">
    <location>
        <begin position="112"/>
        <end position="134"/>
    </location>
</feature>
<evidence type="ECO:0000256" key="1">
    <source>
        <dbReference type="ARBA" id="ARBA00022723"/>
    </source>
</evidence>
<dbReference type="GO" id="GO:0008270">
    <property type="term" value="F:zinc ion binding"/>
    <property type="evidence" value="ECO:0007669"/>
    <property type="project" value="InterPro"/>
</dbReference>
<dbReference type="EMBL" id="MU003781">
    <property type="protein sequence ID" value="KAF2722659.1"/>
    <property type="molecule type" value="Genomic_DNA"/>
</dbReference>
<organism evidence="9 10">
    <name type="scientific">Polychaeton citri CBS 116435</name>
    <dbReference type="NCBI Taxonomy" id="1314669"/>
    <lineage>
        <taxon>Eukaryota</taxon>
        <taxon>Fungi</taxon>
        <taxon>Dikarya</taxon>
        <taxon>Ascomycota</taxon>
        <taxon>Pezizomycotina</taxon>
        <taxon>Dothideomycetes</taxon>
        <taxon>Dothideomycetidae</taxon>
        <taxon>Capnodiales</taxon>
        <taxon>Capnodiaceae</taxon>
        <taxon>Polychaeton</taxon>
    </lineage>
</organism>
<dbReference type="InterPro" id="IPR021858">
    <property type="entry name" value="Fun_TF"/>
</dbReference>
<dbReference type="Pfam" id="PF00172">
    <property type="entry name" value="Zn_clus"/>
    <property type="match status" value="1"/>
</dbReference>
<dbReference type="InterPro" id="IPR036864">
    <property type="entry name" value="Zn2-C6_fun-type_DNA-bd_sf"/>
</dbReference>
<dbReference type="SMART" id="SM00066">
    <property type="entry name" value="GAL4"/>
    <property type="match status" value="1"/>
</dbReference>
<keyword evidence="6" id="KW-0539">Nucleus</keyword>
<evidence type="ECO:0000313" key="10">
    <source>
        <dbReference type="Proteomes" id="UP000799441"/>
    </source>
</evidence>
<evidence type="ECO:0000256" key="2">
    <source>
        <dbReference type="ARBA" id="ARBA00022833"/>
    </source>
</evidence>
<evidence type="ECO:0000256" key="3">
    <source>
        <dbReference type="ARBA" id="ARBA00023015"/>
    </source>
</evidence>
<keyword evidence="4" id="KW-0238">DNA-binding</keyword>
<evidence type="ECO:0000256" key="7">
    <source>
        <dbReference type="SAM" id="MobiDB-lite"/>
    </source>
</evidence>
<dbReference type="Proteomes" id="UP000799441">
    <property type="component" value="Unassembled WGS sequence"/>
</dbReference>
<evidence type="ECO:0000313" key="9">
    <source>
        <dbReference type="EMBL" id="KAF2722659.1"/>
    </source>
</evidence>
<dbReference type="OrthoDB" id="2593732at2759"/>